<keyword evidence="1" id="KW-0472">Membrane</keyword>
<protein>
    <submittedName>
        <fullName evidence="2">Uncharacterized protein</fullName>
    </submittedName>
</protein>
<reference evidence="2 3" key="1">
    <citation type="submission" date="2022-05" db="EMBL/GenBank/DDBJ databases">
        <authorList>
            <consortium name="Genoscope - CEA"/>
            <person name="William W."/>
        </authorList>
    </citation>
    <scope>NUCLEOTIDE SEQUENCE [LARGE SCALE GENOMIC DNA]</scope>
</reference>
<evidence type="ECO:0000256" key="1">
    <source>
        <dbReference type="SAM" id="Phobius"/>
    </source>
</evidence>
<name>A0ABN8P0F7_9CNID</name>
<evidence type="ECO:0000313" key="2">
    <source>
        <dbReference type="EMBL" id="CAH3124230.1"/>
    </source>
</evidence>
<sequence>MRKYRKRIDILEEDDVCCDFEIIDGMIEGTYPEVDSVVSHCDDALNLYCDLFLETPGNDINWTMLYPLCARIVVLVVVLVLKVCGISLDVSSMEDTIRKTEEAMRGSSKFENGVQVFLESWRDAEDSNMEKAEAIFDLLRVTHGAGFLWMIIKSLCSDMAMWRWIKTAAVVSAMIIAAFASGGVALIALIAVAVGAAIELTADIKEALKHL</sequence>
<comment type="caution">
    <text evidence="2">The sequence shown here is derived from an EMBL/GenBank/DDBJ whole genome shotgun (WGS) entry which is preliminary data.</text>
</comment>
<dbReference type="Proteomes" id="UP001159405">
    <property type="component" value="Unassembled WGS sequence"/>
</dbReference>
<organism evidence="2 3">
    <name type="scientific">Porites lobata</name>
    <dbReference type="NCBI Taxonomy" id="104759"/>
    <lineage>
        <taxon>Eukaryota</taxon>
        <taxon>Metazoa</taxon>
        <taxon>Cnidaria</taxon>
        <taxon>Anthozoa</taxon>
        <taxon>Hexacorallia</taxon>
        <taxon>Scleractinia</taxon>
        <taxon>Fungiina</taxon>
        <taxon>Poritidae</taxon>
        <taxon>Porites</taxon>
    </lineage>
</organism>
<keyword evidence="1" id="KW-1133">Transmembrane helix</keyword>
<dbReference type="EMBL" id="CALNXK010000039">
    <property type="protein sequence ID" value="CAH3124230.1"/>
    <property type="molecule type" value="Genomic_DNA"/>
</dbReference>
<proteinExistence type="predicted"/>
<evidence type="ECO:0000313" key="3">
    <source>
        <dbReference type="Proteomes" id="UP001159405"/>
    </source>
</evidence>
<feature type="transmembrane region" description="Helical" evidence="1">
    <location>
        <begin position="168"/>
        <end position="198"/>
    </location>
</feature>
<accession>A0ABN8P0F7</accession>
<gene>
    <name evidence="2" type="ORF">PLOB_00030474</name>
</gene>
<keyword evidence="1" id="KW-0812">Transmembrane</keyword>
<keyword evidence="3" id="KW-1185">Reference proteome</keyword>